<dbReference type="Gene3D" id="3.40.800.20">
    <property type="entry name" value="Histone deacetylase domain"/>
    <property type="match status" value="1"/>
</dbReference>
<accession>A0A6I9X942</accession>
<dbReference type="PANTHER" id="PTHR10625">
    <property type="entry name" value="HISTONE DEACETYLASE HDAC1-RELATED"/>
    <property type="match status" value="1"/>
</dbReference>
<dbReference type="RefSeq" id="XP_013910267.1">
    <property type="nucleotide sequence ID" value="XM_014054792.1"/>
</dbReference>
<evidence type="ECO:0000256" key="4">
    <source>
        <dbReference type="ARBA" id="ARBA00023242"/>
    </source>
</evidence>
<dbReference type="PRINTS" id="PR01270">
    <property type="entry name" value="HDASUPER"/>
</dbReference>
<name>A0A6I9X942_9SAUR</name>
<dbReference type="PANTHER" id="PTHR10625:SF43">
    <property type="entry name" value="POLYAMINE DEACETYLASE HDAC10"/>
    <property type="match status" value="1"/>
</dbReference>
<dbReference type="FunFam" id="3.40.800.20:FF:000005">
    <property type="entry name" value="histone deacetylase 6"/>
    <property type="match status" value="1"/>
</dbReference>
<protein>
    <submittedName>
        <fullName evidence="7">Histone deacetylase 10 isoform X1</fullName>
    </submittedName>
</protein>
<dbReference type="GeneID" id="106539877"/>
<feature type="domain" description="Histone deacetylase" evidence="5">
    <location>
        <begin position="52"/>
        <end position="347"/>
    </location>
</feature>
<keyword evidence="4" id="KW-0539">Nucleus</keyword>
<dbReference type="InterPro" id="IPR037138">
    <property type="entry name" value="His_deacetylse_dom_sf"/>
</dbReference>
<dbReference type="CTD" id="83933"/>
<dbReference type="GO" id="GO:0005634">
    <property type="term" value="C:nucleus"/>
    <property type="evidence" value="ECO:0007669"/>
    <property type="project" value="UniProtKB-SubCell"/>
</dbReference>
<organism evidence="6 7">
    <name type="scientific">Thamnophis sirtalis</name>
    <dbReference type="NCBI Taxonomy" id="35019"/>
    <lineage>
        <taxon>Eukaryota</taxon>
        <taxon>Metazoa</taxon>
        <taxon>Chordata</taxon>
        <taxon>Craniata</taxon>
        <taxon>Vertebrata</taxon>
        <taxon>Euteleostomi</taxon>
        <taxon>Lepidosauria</taxon>
        <taxon>Squamata</taxon>
        <taxon>Bifurcata</taxon>
        <taxon>Unidentata</taxon>
        <taxon>Episquamata</taxon>
        <taxon>Toxicofera</taxon>
        <taxon>Serpentes</taxon>
        <taxon>Colubroidea</taxon>
        <taxon>Colubridae</taxon>
        <taxon>Natricinae</taxon>
        <taxon>Thamnophis</taxon>
    </lineage>
</organism>
<dbReference type="GO" id="GO:0019213">
    <property type="term" value="F:deacetylase activity"/>
    <property type="evidence" value="ECO:0007669"/>
    <property type="project" value="TreeGrafter"/>
</dbReference>
<dbReference type="Proteomes" id="UP000504617">
    <property type="component" value="Unplaced"/>
</dbReference>
<evidence type="ECO:0000259" key="5">
    <source>
        <dbReference type="Pfam" id="PF00850"/>
    </source>
</evidence>
<evidence type="ECO:0000313" key="6">
    <source>
        <dbReference type="Proteomes" id="UP000504617"/>
    </source>
</evidence>
<proteinExistence type="inferred from homology"/>
<dbReference type="KEGG" id="tsr:106539877"/>
<sequence>MLLVSSSGMVLLTGRSCSLSEAYVMAAGTALVYDGEMINHKLLWEDPDCNLEVPERLSSCYGCLQHYNLIERCISVSAREGTESEIMLIHSKDYVEIVKSTEKMGKEELQKVSAEYDAVYFHPTTYRCAKLAVGATLQLVDAVMSGKTRNGLTLIRPPGHHSQRSAANGFCIFNNVAIAAKYAQRKYGLQRVLIVDWDVHHGQGIQYAFDDDPSVLYFSWHRFEHQNFWPCLSESNYDAVGQGKGKGFTINLPWNQIGMGNSDYLAAFLHVLLPIAFEFDPELVLISAGYDSGIGDPEGQMKATPECFSHLTHFLMNLANGKLCAVLEGGYHLRSLSESVCMTLKALLGDPLPPLSGEMMPCLSARESIQNVRAAHKPYWKCLTYEDVTPVQDLSTTSCQAEKAELTQSNVELLSPQEVGKGDVNEVIKTDRFLETHMKSILSLKPPIKTAVAVDESGTQLLPPTVHIPKGLDMEEFKTTISAFHVKNMKEAALKSHLNMLAVLNKIIKKEVINGLAVSSTPSLSSAIAVAHCRNWKVEKILCVFVGDMDRKIELDDDKVLLINICAKHSEQVNTKHNISLNWKEDPKTNNFFSATFGFILPVAYSYQPNLTIVIVGANQNLGKNRISLLISLLQGLAESQILAVIQDSEEKIMQDVANILTGDFIPNFENFAPDLQENVEVIKELRAQFQQEWKLLQCSVKRRIRGDVTAIFQMFQYLRNCHKEWRESTYFPKKVRKETMDGRREAT</sequence>
<evidence type="ECO:0000256" key="2">
    <source>
        <dbReference type="ARBA" id="ARBA00007738"/>
    </source>
</evidence>
<keyword evidence="6" id="KW-1185">Reference proteome</keyword>
<keyword evidence="3" id="KW-0378">Hydrolase</keyword>
<evidence type="ECO:0000256" key="1">
    <source>
        <dbReference type="ARBA" id="ARBA00004123"/>
    </source>
</evidence>
<dbReference type="GO" id="GO:0016787">
    <property type="term" value="F:hydrolase activity"/>
    <property type="evidence" value="ECO:0007669"/>
    <property type="project" value="UniProtKB-KW"/>
</dbReference>
<dbReference type="InterPro" id="IPR000286">
    <property type="entry name" value="HDACs"/>
</dbReference>
<evidence type="ECO:0000256" key="3">
    <source>
        <dbReference type="ARBA" id="ARBA00022801"/>
    </source>
</evidence>
<dbReference type="InterPro" id="IPR023696">
    <property type="entry name" value="Ureohydrolase_dom_sf"/>
</dbReference>
<comment type="subcellular location">
    <subcellularLocation>
        <location evidence="1">Nucleus</location>
    </subcellularLocation>
</comment>
<dbReference type="OrthoDB" id="424012at2759"/>
<dbReference type="AlphaFoldDB" id="A0A6I9X942"/>
<reference evidence="7" key="1">
    <citation type="submission" date="2025-08" db="UniProtKB">
        <authorList>
            <consortium name="RefSeq"/>
        </authorList>
    </citation>
    <scope>IDENTIFICATION</scope>
    <source>
        <tissue evidence="7">Skeletal muscle</tissue>
    </source>
</reference>
<dbReference type="SUPFAM" id="SSF52768">
    <property type="entry name" value="Arginase/deacetylase"/>
    <property type="match status" value="1"/>
</dbReference>
<dbReference type="InterPro" id="IPR023801">
    <property type="entry name" value="His_deacetylse_dom"/>
</dbReference>
<evidence type="ECO:0000313" key="7">
    <source>
        <dbReference type="RefSeq" id="XP_013910267.1"/>
    </source>
</evidence>
<gene>
    <name evidence="7" type="primary">HDAC10</name>
</gene>
<dbReference type="Pfam" id="PF00850">
    <property type="entry name" value="Hist_deacetyl"/>
    <property type="match status" value="1"/>
</dbReference>
<dbReference type="GO" id="GO:0040029">
    <property type="term" value="P:epigenetic regulation of gene expression"/>
    <property type="evidence" value="ECO:0007669"/>
    <property type="project" value="TreeGrafter"/>
</dbReference>
<comment type="similarity">
    <text evidence="2">Belongs to the histone deacetylase family. HD type 2 subfamily.</text>
</comment>